<feature type="domain" description="ABC transporter" evidence="7">
    <location>
        <begin position="282"/>
        <end position="531"/>
    </location>
</feature>
<dbReference type="InterPro" id="IPR017871">
    <property type="entry name" value="ABC_transporter-like_CS"/>
</dbReference>
<name>A0AAW8W387_9LACO</name>
<dbReference type="FunFam" id="3.40.50.300:FF:000016">
    <property type="entry name" value="Oligopeptide ABC transporter ATP-binding component"/>
    <property type="match status" value="2"/>
</dbReference>
<evidence type="ECO:0000256" key="5">
    <source>
        <dbReference type="ARBA" id="ARBA00022856"/>
    </source>
</evidence>
<dbReference type="InterPro" id="IPR027417">
    <property type="entry name" value="P-loop_NTPase"/>
</dbReference>
<evidence type="ECO:0000256" key="4">
    <source>
        <dbReference type="ARBA" id="ARBA00022840"/>
    </source>
</evidence>
<keyword evidence="2" id="KW-0813">Transport</keyword>
<reference evidence="8" key="1">
    <citation type="submission" date="2023-08" db="EMBL/GenBank/DDBJ databases">
        <authorList>
            <person name="Page C.A."/>
            <person name="Perez-Diaz I.M."/>
        </authorList>
    </citation>
    <scope>NUCLEOTIDE SEQUENCE</scope>
    <source>
        <strain evidence="8">3.8.38</strain>
    </source>
</reference>
<accession>A0AAW8W387</accession>
<dbReference type="EMBL" id="JAVLAM010000001">
    <property type="protein sequence ID" value="MDT7013203.1"/>
    <property type="molecule type" value="Genomic_DNA"/>
</dbReference>
<evidence type="ECO:0000313" key="8">
    <source>
        <dbReference type="EMBL" id="MDT7013203.1"/>
    </source>
</evidence>
<dbReference type="Gene3D" id="3.40.50.300">
    <property type="entry name" value="P-loop containing nucleotide triphosphate hydrolases"/>
    <property type="match status" value="2"/>
</dbReference>
<sequence length="547" mass="60175">MGENKLLEINNLNVSFQANGTEKRILNDVNISVNQNETVCIVGESGSGKSVTSLSVMGLLPENGVIDSGSIRLKGKELVGLDESDYRAIRGNDISMIFQEPMTALNPVLTIGFQLAEPLREHRQMSKKEAQREAVKLLKRVGIPQPESKVALYPHELSGGQRQRVMIAMALATNPSLLIADEPTTALDVTIQAQILSLIHDLKEQNNMGVLFITHDMGVVAQIADYVVVMYHGKIVEHGDVETIFKAPKQDYTKKLLAAVPDIDAVHVTSRPKFADNTKPILSVKDVSTIYGGHKHLLGKNIPGLKAVNHVSFEIFEGETVGLVGESGSGKSTLGRTILGLEKRSHGDIRFEGQPVSDLAKRNAKLIAGMQMIFQDPFGSLDPRQSVGAAIEEVLKIHHRLTKEERHAKTLALLEDVGLSEDSYDRYPHEFSGGQRQRIGIARAIVLDPSLVICDEAVSALDVTIQAQVLTLLKRLQKTLDLTYLFISHDLGVVRDISDRILVMYLGTIVESGSTEQIFRHPVHPYTKRLLSAIPRPDPNKMADCKK</sequence>
<gene>
    <name evidence="8" type="ORF">RI532_02005</name>
</gene>
<dbReference type="InterPro" id="IPR003593">
    <property type="entry name" value="AAA+_ATPase"/>
</dbReference>
<feature type="domain" description="ABC transporter" evidence="7">
    <location>
        <begin position="9"/>
        <end position="257"/>
    </location>
</feature>
<evidence type="ECO:0000256" key="2">
    <source>
        <dbReference type="ARBA" id="ARBA00022448"/>
    </source>
</evidence>
<dbReference type="GO" id="GO:0015833">
    <property type="term" value="P:peptide transport"/>
    <property type="evidence" value="ECO:0007669"/>
    <property type="project" value="UniProtKB-KW"/>
</dbReference>
<dbReference type="PROSITE" id="PS50893">
    <property type="entry name" value="ABC_TRANSPORTER_2"/>
    <property type="match status" value="2"/>
</dbReference>
<organism evidence="8 9">
    <name type="scientific">Levilactobacillus namurensis</name>
    <dbReference type="NCBI Taxonomy" id="380393"/>
    <lineage>
        <taxon>Bacteria</taxon>
        <taxon>Bacillati</taxon>
        <taxon>Bacillota</taxon>
        <taxon>Bacilli</taxon>
        <taxon>Lactobacillales</taxon>
        <taxon>Lactobacillaceae</taxon>
        <taxon>Levilactobacillus</taxon>
    </lineage>
</organism>
<evidence type="ECO:0000313" key="9">
    <source>
        <dbReference type="Proteomes" id="UP001254075"/>
    </source>
</evidence>
<dbReference type="Pfam" id="PF08352">
    <property type="entry name" value="oligo_HPY"/>
    <property type="match status" value="2"/>
</dbReference>
<dbReference type="NCBIfam" id="NF008453">
    <property type="entry name" value="PRK11308.1"/>
    <property type="match status" value="2"/>
</dbReference>
<dbReference type="AlphaFoldDB" id="A0AAW8W387"/>
<comment type="caution">
    <text evidence="8">The sequence shown here is derived from an EMBL/GenBank/DDBJ whole genome shotgun (WGS) entry which is preliminary data.</text>
</comment>
<dbReference type="InterPro" id="IPR050319">
    <property type="entry name" value="ABC_transp_ATP-bind"/>
</dbReference>
<dbReference type="NCBIfam" id="NF010167">
    <property type="entry name" value="PRK13648.1"/>
    <property type="match status" value="2"/>
</dbReference>
<evidence type="ECO:0000256" key="6">
    <source>
        <dbReference type="ARBA" id="ARBA00022927"/>
    </source>
</evidence>
<dbReference type="InterPro" id="IPR003439">
    <property type="entry name" value="ABC_transporter-like_ATP-bd"/>
</dbReference>
<evidence type="ECO:0000259" key="7">
    <source>
        <dbReference type="PROSITE" id="PS50893"/>
    </source>
</evidence>
<evidence type="ECO:0000256" key="1">
    <source>
        <dbReference type="ARBA" id="ARBA00005417"/>
    </source>
</evidence>
<dbReference type="SUPFAM" id="SSF52540">
    <property type="entry name" value="P-loop containing nucleoside triphosphate hydrolases"/>
    <property type="match status" value="2"/>
</dbReference>
<dbReference type="RefSeq" id="WP_313844430.1">
    <property type="nucleotide sequence ID" value="NZ_JAVLAM010000001.1"/>
</dbReference>
<dbReference type="GO" id="GO:0005524">
    <property type="term" value="F:ATP binding"/>
    <property type="evidence" value="ECO:0007669"/>
    <property type="project" value="UniProtKB-KW"/>
</dbReference>
<dbReference type="GO" id="GO:0055085">
    <property type="term" value="P:transmembrane transport"/>
    <property type="evidence" value="ECO:0007669"/>
    <property type="project" value="UniProtKB-ARBA"/>
</dbReference>
<keyword evidence="6" id="KW-0653">Protein transport</keyword>
<dbReference type="Proteomes" id="UP001254075">
    <property type="component" value="Unassembled WGS sequence"/>
</dbReference>
<dbReference type="PROSITE" id="PS00211">
    <property type="entry name" value="ABC_TRANSPORTER_1"/>
    <property type="match status" value="2"/>
</dbReference>
<comment type="similarity">
    <text evidence="1">Belongs to the ABC transporter superfamily.</text>
</comment>
<proteinExistence type="inferred from homology"/>
<dbReference type="PANTHER" id="PTHR43776">
    <property type="entry name" value="TRANSPORT ATP-BINDING PROTEIN"/>
    <property type="match status" value="1"/>
</dbReference>
<dbReference type="NCBIfam" id="NF007739">
    <property type="entry name" value="PRK10419.1"/>
    <property type="match status" value="2"/>
</dbReference>
<dbReference type="CDD" id="cd03257">
    <property type="entry name" value="ABC_NikE_OppD_transporters"/>
    <property type="match status" value="2"/>
</dbReference>
<dbReference type="InterPro" id="IPR013563">
    <property type="entry name" value="Oligopep_ABC_C"/>
</dbReference>
<protein>
    <submittedName>
        <fullName evidence="8">ABC transporter ATP-binding protein</fullName>
    </submittedName>
</protein>
<keyword evidence="3" id="KW-0547">Nucleotide-binding</keyword>
<keyword evidence="5" id="KW-0571">Peptide transport</keyword>
<dbReference type="GO" id="GO:0015031">
    <property type="term" value="P:protein transport"/>
    <property type="evidence" value="ECO:0007669"/>
    <property type="project" value="UniProtKB-KW"/>
</dbReference>
<keyword evidence="4 8" id="KW-0067">ATP-binding</keyword>
<dbReference type="GO" id="GO:0016887">
    <property type="term" value="F:ATP hydrolysis activity"/>
    <property type="evidence" value="ECO:0007669"/>
    <property type="project" value="InterPro"/>
</dbReference>
<dbReference type="SMART" id="SM00382">
    <property type="entry name" value="AAA"/>
    <property type="match status" value="2"/>
</dbReference>
<dbReference type="Pfam" id="PF00005">
    <property type="entry name" value="ABC_tran"/>
    <property type="match status" value="2"/>
</dbReference>
<evidence type="ECO:0000256" key="3">
    <source>
        <dbReference type="ARBA" id="ARBA00022741"/>
    </source>
</evidence>